<feature type="domain" description="DUF2427" evidence="3">
    <location>
        <begin position="30"/>
        <end position="128"/>
    </location>
</feature>
<organism evidence="5 6">
    <name type="scientific">Malassezia pachydermatis</name>
    <dbReference type="NCBI Taxonomy" id="77020"/>
    <lineage>
        <taxon>Eukaryota</taxon>
        <taxon>Fungi</taxon>
        <taxon>Dikarya</taxon>
        <taxon>Basidiomycota</taxon>
        <taxon>Ustilaginomycotina</taxon>
        <taxon>Malasseziomycetes</taxon>
        <taxon>Malasseziales</taxon>
        <taxon>Malasseziaceae</taxon>
        <taxon>Malassezia</taxon>
    </lineage>
</organism>
<feature type="transmembrane region" description="Helical" evidence="1">
    <location>
        <begin position="103"/>
        <end position="125"/>
    </location>
</feature>
<evidence type="ECO:0000313" key="5">
    <source>
        <dbReference type="EMBL" id="KOS15281.1"/>
    </source>
</evidence>
<keyword evidence="2" id="KW-0732">Signal</keyword>
<comment type="caution">
    <text evidence="5">The sequence shown here is derived from an EMBL/GenBank/DDBJ whole genome shotgun (WGS) entry which is preliminary data.</text>
</comment>
<dbReference type="CDD" id="cd08760">
    <property type="entry name" value="Cyt_b561_FRRS1_like"/>
    <property type="match status" value="1"/>
</dbReference>
<dbReference type="GeneID" id="28728682"/>
<feature type="transmembrane region" description="Helical" evidence="1">
    <location>
        <begin position="180"/>
        <end position="204"/>
    </location>
</feature>
<evidence type="ECO:0000259" key="4">
    <source>
        <dbReference type="Pfam" id="PF10355"/>
    </source>
</evidence>
<feature type="transmembrane region" description="Helical" evidence="1">
    <location>
        <begin position="137"/>
        <end position="160"/>
    </location>
</feature>
<dbReference type="PANTHER" id="PTHR31685">
    <property type="entry name" value="INTEGRAL MEMBRANE PROTEIN (AFU_ORTHOLOGUE AFUA_6G12730)-RELATED"/>
    <property type="match status" value="1"/>
</dbReference>
<keyword evidence="1" id="KW-0812">Transmembrane</keyword>
<reference evidence="5 6" key="1">
    <citation type="submission" date="2015-07" db="EMBL/GenBank/DDBJ databases">
        <title>Draft Genome Sequence of Malassezia furfur CBS1878 and Malassezia pachydermatis CBS1879.</title>
        <authorList>
            <person name="Triana S."/>
            <person name="Ohm R."/>
            <person name="Gonzalez A."/>
            <person name="DeCock H."/>
            <person name="Restrepo S."/>
            <person name="Celis A."/>
        </authorList>
    </citation>
    <scope>NUCLEOTIDE SEQUENCE [LARGE SCALE GENOMIC DNA]</scope>
    <source>
        <strain evidence="5 6">CBS 1879</strain>
    </source>
</reference>
<dbReference type="Pfam" id="PF10348">
    <property type="entry name" value="DUF2427"/>
    <property type="match status" value="1"/>
</dbReference>
<accession>A0A0M8MX37</accession>
<dbReference type="VEuPathDB" id="FungiDB:Malapachy_2315"/>
<evidence type="ECO:0000256" key="2">
    <source>
        <dbReference type="SAM" id="SignalP"/>
    </source>
</evidence>
<feature type="domain" description="Protein YTP1-like C-terminal" evidence="4">
    <location>
        <begin position="156"/>
        <end position="400"/>
    </location>
</feature>
<feature type="transmembrane region" description="Helical" evidence="1">
    <location>
        <begin position="341"/>
        <end position="360"/>
    </location>
</feature>
<feature type="transmembrane region" description="Helical" evidence="1">
    <location>
        <begin position="380"/>
        <end position="399"/>
    </location>
</feature>
<dbReference type="STRING" id="77020.A0A0M8MX37"/>
<dbReference type="Proteomes" id="UP000037751">
    <property type="component" value="Unassembled WGS sequence"/>
</dbReference>
<evidence type="ECO:0000256" key="1">
    <source>
        <dbReference type="SAM" id="Phobius"/>
    </source>
</evidence>
<keyword evidence="6" id="KW-1185">Reference proteome</keyword>
<proteinExistence type="predicted"/>
<keyword evidence="1" id="KW-1133">Transmembrane helix</keyword>
<protein>
    <recommendedName>
        <fullName evidence="7">Integral membrane protein</fullName>
    </recommendedName>
</protein>
<name>A0A0M8MX37_9BASI</name>
<sequence>MQQRSTWRGVSFALVTLATLAAAHGDHAHKPTPQEAKEPIDFWLWLHIAMEASAWAVLFPLAMVFGLVRHRWHVPLSTASVVLSLCGFFFGQHHGGRQFSHSVHGTFASMLFVFLLVQAFCGIYLKLHLTWKREKQVRPVILGVHGVLGRAFPVIGWTQMVFGIATMQGWCRGGHINQCLAHYIMGSAFTAYAVIMLIMTKCAVEWLKRRGFAQEYLDSWVILIWGIVNTFTEHQGGPWTHKDLQHTLMGVLWWTGGAVGVWISRRGARSIFPAAIIFLTGWAMSGHAQALEISTRVHATFGYTLMAGGICRIIEICFVLHDQPTGVREDRAPERGAWFPMHVFQYLPPFLLVCGGIMFMSATDEEMRWADSKGVDYVTWSMIDLSVAFALFFWFNVLIDAYMAYGGRYGLVNAPQTSEETPMSAYWPGNPLQMLRSATASHIPVPSEPAYVPETVPMKSYHDDQVHVLEEDDPFEAENDHDDVA</sequence>
<dbReference type="AlphaFoldDB" id="A0A0M8MX37"/>
<feature type="transmembrane region" description="Helical" evidence="1">
    <location>
        <begin position="44"/>
        <end position="65"/>
    </location>
</feature>
<evidence type="ECO:0008006" key="7">
    <source>
        <dbReference type="Google" id="ProtNLM"/>
    </source>
</evidence>
<feature type="signal peptide" evidence="2">
    <location>
        <begin position="1"/>
        <end position="25"/>
    </location>
</feature>
<dbReference type="InterPro" id="IPR018827">
    <property type="entry name" value="YTP1_C"/>
</dbReference>
<dbReference type="InterPro" id="IPR018825">
    <property type="entry name" value="DUF2427"/>
</dbReference>
<evidence type="ECO:0000259" key="3">
    <source>
        <dbReference type="Pfam" id="PF10348"/>
    </source>
</evidence>
<dbReference type="RefSeq" id="XP_017992913.1">
    <property type="nucleotide sequence ID" value="XM_018136807.1"/>
</dbReference>
<dbReference type="EMBL" id="LGAV01000002">
    <property type="protein sequence ID" value="KOS15281.1"/>
    <property type="molecule type" value="Genomic_DNA"/>
</dbReference>
<keyword evidence="1" id="KW-0472">Membrane</keyword>
<dbReference type="PANTHER" id="PTHR31685:SF2">
    <property type="entry name" value="PROTEIN YTP1"/>
    <property type="match status" value="1"/>
</dbReference>
<gene>
    <name evidence="5" type="ORF">Malapachy_2315</name>
</gene>
<feature type="transmembrane region" description="Helical" evidence="1">
    <location>
        <begin position="300"/>
        <end position="320"/>
    </location>
</feature>
<dbReference type="OrthoDB" id="4137487at2759"/>
<feature type="transmembrane region" description="Helical" evidence="1">
    <location>
        <begin position="72"/>
        <end position="91"/>
    </location>
</feature>
<feature type="transmembrane region" description="Helical" evidence="1">
    <location>
        <begin position="270"/>
        <end position="288"/>
    </location>
</feature>
<evidence type="ECO:0000313" key="6">
    <source>
        <dbReference type="Proteomes" id="UP000037751"/>
    </source>
</evidence>
<feature type="chain" id="PRO_5005818775" description="Integral membrane protein" evidence="2">
    <location>
        <begin position="26"/>
        <end position="485"/>
    </location>
</feature>
<dbReference type="Pfam" id="PF10355">
    <property type="entry name" value="Ytp1"/>
    <property type="match status" value="1"/>
</dbReference>